<dbReference type="AlphaFoldDB" id="A0A2A4FLU0"/>
<dbReference type="InterPro" id="IPR003583">
    <property type="entry name" value="Hlx-hairpin-Hlx_DNA-bd_motif"/>
</dbReference>
<dbReference type="InterPro" id="IPR010994">
    <property type="entry name" value="RuvA_2-like"/>
</dbReference>
<dbReference type="Proteomes" id="UP000217994">
    <property type="component" value="Unassembled WGS sequence"/>
</dbReference>
<protein>
    <submittedName>
        <fullName evidence="4">DNA-binding protein</fullName>
    </submittedName>
</protein>
<dbReference type="SUPFAM" id="SSF47781">
    <property type="entry name" value="RuvA domain 2-like"/>
    <property type="match status" value="1"/>
</dbReference>
<dbReference type="SMART" id="SM00278">
    <property type="entry name" value="HhH1"/>
    <property type="match status" value="3"/>
</dbReference>
<dbReference type="Pfam" id="PF14716">
    <property type="entry name" value="HHH_8"/>
    <property type="match status" value="1"/>
</dbReference>
<proteinExistence type="predicted"/>
<dbReference type="GeneID" id="69002812"/>
<dbReference type="InterPro" id="IPR027421">
    <property type="entry name" value="DNA_pol_lamdba_lyase_dom_sf"/>
</dbReference>
<dbReference type="PANTHER" id="PTHR11276">
    <property type="entry name" value="DNA POLYMERASE TYPE-X FAMILY MEMBER"/>
    <property type="match status" value="1"/>
</dbReference>
<dbReference type="RefSeq" id="WP_084908444.1">
    <property type="nucleotide sequence ID" value="NZ_CP020738.1"/>
</dbReference>
<dbReference type="Gene3D" id="1.10.150.110">
    <property type="entry name" value="DNA polymerase beta, N-terminal domain-like"/>
    <property type="match status" value="1"/>
</dbReference>
<dbReference type="SUPFAM" id="SSF47802">
    <property type="entry name" value="DNA polymerase beta, N-terminal domain-like"/>
    <property type="match status" value="1"/>
</dbReference>
<evidence type="ECO:0000256" key="1">
    <source>
        <dbReference type="ARBA" id="ARBA00022634"/>
    </source>
</evidence>
<organism evidence="4 5">
    <name type="scientific">Burkholderia ubonensis subsp. mesacidophila</name>
    <dbReference type="NCBI Taxonomy" id="265293"/>
    <lineage>
        <taxon>Bacteria</taxon>
        <taxon>Pseudomonadati</taxon>
        <taxon>Pseudomonadota</taxon>
        <taxon>Betaproteobacteria</taxon>
        <taxon>Burkholderiales</taxon>
        <taxon>Burkholderiaceae</taxon>
        <taxon>Burkholderia</taxon>
        <taxon>Burkholderia cepacia complex</taxon>
    </lineage>
</organism>
<keyword evidence="1" id="KW-0237">DNA synthesis</keyword>
<dbReference type="Gene3D" id="1.10.150.20">
    <property type="entry name" value="5' to 3' exonuclease, C-terminal subdomain"/>
    <property type="match status" value="1"/>
</dbReference>
<feature type="domain" description="Helix-hairpin-helix DNA-binding motif class 1" evidence="3">
    <location>
        <begin position="102"/>
        <end position="121"/>
    </location>
</feature>
<evidence type="ECO:0000313" key="4">
    <source>
        <dbReference type="EMBL" id="PCE33594.1"/>
    </source>
</evidence>
<feature type="domain" description="Helix-hairpin-helix DNA-binding motif class 1" evidence="3">
    <location>
        <begin position="137"/>
        <end position="156"/>
    </location>
</feature>
<evidence type="ECO:0000256" key="2">
    <source>
        <dbReference type="ARBA" id="ARBA00022705"/>
    </source>
</evidence>
<keyword evidence="4" id="KW-0238">DNA-binding</keyword>
<gene>
    <name evidence="4" type="ORF">BZL54_05035</name>
</gene>
<accession>A0A2A4FLU0</accession>
<comment type="caution">
    <text evidence="4">The sequence shown here is derived from an EMBL/GenBank/DDBJ whole genome shotgun (WGS) entry which is preliminary data.</text>
</comment>
<name>A0A2A4FLU0_9BURK</name>
<dbReference type="PANTHER" id="PTHR11276:SF28">
    <property type="entry name" value="DNA POLYMERASE LAMBDA"/>
    <property type="match status" value="1"/>
</dbReference>
<dbReference type="EMBL" id="MTZU01000013">
    <property type="protein sequence ID" value="PCE33594.1"/>
    <property type="molecule type" value="Genomic_DNA"/>
</dbReference>
<feature type="domain" description="Helix-hairpin-helix DNA-binding motif class 1" evidence="3">
    <location>
        <begin position="63"/>
        <end position="82"/>
    </location>
</feature>
<dbReference type="InterPro" id="IPR022312">
    <property type="entry name" value="DNA_pol_X"/>
</dbReference>
<dbReference type="GO" id="GO:0006281">
    <property type="term" value="P:DNA repair"/>
    <property type="evidence" value="ECO:0007669"/>
    <property type="project" value="InterPro"/>
</dbReference>
<keyword evidence="2" id="KW-0235">DNA replication</keyword>
<sequence length="293" mass="32057">MQTTDSRNDEENRKIASCLREAAERLADQGANAYRAGAYRAAADTIDGLGQDVRTLFNAGGVDALDALPRIGTGIAQAIAELLLAGRWRQLERLRGDTVSASPFEAVPGIGRELAMRIHDALHIGTLEDLEAAARTGRLETVAGVGPRRAAGIRAALDEVLSRRRRWHGSTRDTSLGAEPPVELLLYVDRIYRARAAAGALPAIAPKRVVPDARPPLPVLHLTKGGWHFTALFMHTGRAHEPGRTTADWVAMYFYDDVLREHERTVFTEAHGVLAGKRVVRGRERECEVYYAG</sequence>
<evidence type="ECO:0000313" key="5">
    <source>
        <dbReference type="Proteomes" id="UP000217994"/>
    </source>
</evidence>
<dbReference type="Pfam" id="PF14520">
    <property type="entry name" value="HHH_5"/>
    <property type="match status" value="1"/>
</dbReference>
<dbReference type="InterPro" id="IPR010996">
    <property type="entry name" value="HHH_MUS81"/>
</dbReference>
<evidence type="ECO:0000259" key="3">
    <source>
        <dbReference type="SMART" id="SM00278"/>
    </source>
</evidence>
<dbReference type="GO" id="GO:0003677">
    <property type="term" value="F:DNA binding"/>
    <property type="evidence" value="ECO:0007669"/>
    <property type="project" value="UniProtKB-KW"/>
</dbReference>
<reference evidence="4 5" key="1">
    <citation type="submission" date="2017-01" db="EMBL/GenBank/DDBJ databases">
        <title>Whole-Genome Shotgun Sequencing of Two beta-Proteobacterial Species in Search of the Bulgecin Biosynthetic Cluster.</title>
        <authorList>
            <person name="Horsman M.E."/>
            <person name="Marous D.R."/>
            <person name="Li R."/>
            <person name="Oliver R.A."/>
            <person name="Byun B."/>
            <person name="Emrich S.J."/>
            <person name="Boggess B."/>
            <person name="Townsend C.A."/>
            <person name="Mobashery S."/>
        </authorList>
    </citation>
    <scope>NUCLEOTIDE SEQUENCE [LARGE SCALE GENOMIC DNA]</scope>
    <source>
        <strain evidence="4 5">ATCC 31433</strain>
    </source>
</reference>
<dbReference type="GO" id="GO:0003887">
    <property type="term" value="F:DNA-directed DNA polymerase activity"/>
    <property type="evidence" value="ECO:0007669"/>
    <property type="project" value="InterPro"/>
</dbReference>